<organism evidence="2 3">
    <name type="scientific">Dictyobacter formicarum</name>
    <dbReference type="NCBI Taxonomy" id="2778368"/>
    <lineage>
        <taxon>Bacteria</taxon>
        <taxon>Bacillati</taxon>
        <taxon>Chloroflexota</taxon>
        <taxon>Ktedonobacteria</taxon>
        <taxon>Ktedonobacterales</taxon>
        <taxon>Dictyobacteraceae</taxon>
        <taxon>Dictyobacter</taxon>
    </lineage>
</organism>
<sequence length="110" mass="12736">MATYVMVFGRLNRLEDKEVFEAEFEQVSRLLLKKVPGILRDELIQDSSDPHSYIMLSEWVSKEAWATWQRAPIHEEQVGHLQNYWKGQGVKIFNTVFNVGQEASVPAETL</sequence>
<proteinExistence type="predicted"/>
<keyword evidence="3" id="KW-1185">Reference proteome</keyword>
<accession>A0ABQ3VTC5</accession>
<dbReference type="PROSITE" id="PS51725">
    <property type="entry name" value="ABM"/>
    <property type="match status" value="1"/>
</dbReference>
<reference evidence="2 3" key="1">
    <citation type="journal article" date="2021" name="Int. J. Syst. Evol. Microbiol.">
        <title>Reticulibacter mediterranei gen. nov., sp. nov., within the new family Reticulibacteraceae fam. nov., and Ktedonospora formicarum gen. nov., sp. nov., Ktedonobacter robiniae sp. nov., Dictyobacter formicarum sp. nov. and Dictyobacter arantiisoli sp. nov., belonging to the class Ktedonobacteria.</title>
        <authorList>
            <person name="Yabe S."/>
            <person name="Zheng Y."/>
            <person name="Wang C.M."/>
            <person name="Sakai Y."/>
            <person name="Abe K."/>
            <person name="Yokota A."/>
            <person name="Donadio S."/>
            <person name="Cavaletti L."/>
            <person name="Monciardini P."/>
        </authorList>
    </citation>
    <scope>NUCLEOTIDE SEQUENCE [LARGE SCALE GENOMIC DNA]</scope>
    <source>
        <strain evidence="2 3">SOSP1-9</strain>
    </source>
</reference>
<feature type="domain" description="ABM" evidence="1">
    <location>
        <begin position="3"/>
        <end position="93"/>
    </location>
</feature>
<dbReference type="EMBL" id="BNJJ01000039">
    <property type="protein sequence ID" value="GHO89532.1"/>
    <property type="molecule type" value="Genomic_DNA"/>
</dbReference>
<protein>
    <recommendedName>
        <fullName evidence="1">ABM domain-containing protein</fullName>
    </recommendedName>
</protein>
<dbReference type="InterPro" id="IPR011008">
    <property type="entry name" value="Dimeric_a/b-barrel"/>
</dbReference>
<dbReference type="SUPFAM" id="SSF54909">
    <property type="entry name" value="Dimeric alpha+beta barrel"/>
    <property type="match status" value="1"/>
</dbReference>
<comment type="caution">
    <text evidence="2">The sequence shown here is derived from an EMBL/GenBank/DDBJ whole genome shotgun (WGS) entry which is preliminary data.</text>
</comment>
<dbReference type="Proteomes" id="UP000635565">
    <property type="component" value="Unassembled WGS sequence"/>
</dbReference>
<dbReference type="RefSeq" id="WP_201367102.1">
    <property type="nucleotide sequence ID" value="NZ_BNJJ01000039.1"/>
</dbReference>
<evidence type="ECO:0000259" key="1">
    <source>
        <dbReference type="PROSITE" id="PS51725"/>
    </source>
</evidence>
<dbReference type="Gene3D" id="3.30.70.100">
    <property type="match status" value="1"/>
</dbReference>
<evidence type="ECO:0000313" key="2">
    <source>
        <dbReference type="EMBL" id="GHO89532.1"/>
    </source>
</evidence>
<dbReference type="Pfam" id="PF03992">
    <property type="entry name" value="ABM"/>
    <property type="match status" value="1"/>
</dbReference>
<evidence type="ECO:0000313" key="3">
    <source>
        <dbReference type="Proteomes" id="UP000635565"/>
    </source>
</evidence>
<name>A0ABQ3VTC5_9CHLR</name>
<gene>
    <name evidence="2" type="ORF">KSZ_75380</name>
</gene>
<dbReference type="InterPro" id="IPR007138">
    <property type="entry name" value="ABM_dom"/>
</dbReference>